<protein>
    <submittedName>
        <fullName evidence="1">Uncharacterized protein</fullName>
    </submittedName>
</protein>
<accession>A6GA14</accession>
<dbReference type="OrthoDB" id="272882at2"/>
<evidence type="ECO:0000313" key="2">
    <source>
        <dbReference type="Proteomes" id="UP000005801"/>
    </source>
</evidence>
<proteinExistence type="predicted"/>
<dbReference type="Proteomes" id="UP000005801">
    <property type="component" value="Unassembled WGS sequence"/>
</dbReference>
<dbReference type="AlphaFoldDB" id="A6GA14"/>
<comment type="caution">
    <text evidence="1">The sequence shown here is derived from an EMBL/GenBank/DDBJ whole genome shotgun (WGS) entry which is preliminary data.</text>
</comment>
<dbReference type="RefSeq" id="WP_006973556.1">
    <property type="nucleotide sequence ID" value="NZ_ABCS01000048.1"/>
</dbReference>
<organism evidence="1 2">
    <name type="scientific">Plesiocystis pacifica SIR-1</name>
    <dbReference type="NCBI Taxonomy" id="391625"/>
    <lineage>
        <taxon>Bacteria</taxon>
        <taxon>Pseudomonadati</taxon>
        <taxon>Myxococcota</taxon>
        <taxon>Polyangia</taxon>
        <taxon>Nannocystales</taxon>
        <taxon>Nannocystaceae</taxon>
        <taxon>Plesiocystis</taxon>
    </lineage>
</organism>
<sequence>MSETIFDTRRERTRRTLATLRGSLREQLGADYEALIGAHTCIYATGSCGREEMGAGSDLDAYIVRIDGQGVANSAALERAVQRANAAAELPPLDGEGKYLEMVEAKELLELLGNPADDYKGVLTKRMLLLLESRVLAGEAAHTAAIERVVGAYWQNADIIRESYLPFVLVNDIIRYWRIVLLNHEWKLRKRKDDLADDSSLDADERRARLMAERRYRSYKLRFPRCLTCFSALTHLLALTATDPAHVSLADALAMIRMTPVERIRGLPEQDLPEGMRPRVRELSEALLDAYREHLEHTDRPKAELLELLREDLVIQKAIPKQGQRFTQLMFELVSVLGQGRPLHRSMLV</sequence>
<dbReference type="EMBL" id="ABCS01000048">
    <property type="protein sequence ID" value="EDM77339.1"/>
    <property type="molecule type" value="Genomic_DNA"/>
</dbReference>
<name>A6GA14_9BACT</name>
<dbReference type="eggNOG" id="COG1708">
    <property type="taxonomic scope" value="Bacteria"/>
</dbReference>
<evidence type="ECO:0000313" key="1">
    <source>
        <dbReference type="EMBL" id="EDM77339.1"/>
    </source>
</evidence>
<reference evidence="1 2" key="1">
    <citation type="submission" date="2007-06" db="EMBL/GenBank/DDBJ databases">
        <authorList>
            <person name="Shimkets L."/>
            <person name="Ferriera S."/>
            <person name="Johnson J."/>
            <person name="Kravitz S."/>
            <person name="Beeson K."/>
            <person name="Sutton G."/>
            <person name="Rogers Y.-H."/>
            <person name="Friedman R."/>
            <person name="Frazier M."/>
            <person name="Venter J.C."/>
        </authorList>
    </citation>
    <scope>NUCLEOTIDE SEQUENCE [LARGE SCALE GENOMIC DNA]</scope>
    <source>
        <strain evidence="1 2">SIR-1</strain>
    </source>
</reference>
<keyword evidence="2" id="KW-1185">Reference proteome</keyword>
<dbReference type="STRING" id="391625.PPSIR1_26518"/>
<gene>
    <name evidence="1" type="ORF">PPSIR1_26518</name>
</gene>